<dbReference type="InterPro" id="IPR052509">
    <property type="entry name" value="Metal_resp_DNA-bind_regulator"/>
</dbReference>
<dbReference type="Proteomes" id="UP000464796">
    <property type="component" value="Chromosome"/>
</dbReference>
<organism evidence="2 3">
    <name type="scientific">Bacillus pacificus</name>
    <dbReference type="NCBI Taxonomy" id="2026187"/>
    <lineage>
        <taxon>Bacteria</taxon>
        <taxon>Bacillati</taxon>
        <taxon>Bacillota</taxon>
        <taxon>Bacilli</taxon>
        <taxon>Bacillales</taxon>
        <taxon>Bacillaceae</taxon>
        <taxon>Bacillus</taxon>
        <taxon>Bacillus cereus group</taxon>
    </lineage>
</organism>
<reference evidence="2 3" key="1">
    <citation type="submission" date="2019-07" db="EMBL/GenBank/DDBJ databases">
        <authorList>
            <person name="Yu W.S."/>
            <person name="Cheong H.-M."/>
            <person name="Choi Y."/>
            <person name="Hwang K.J."/>
            <person name="Jung K."/>
            <person name="Lee S."/>
            <person name="Choi C."/>
        </authorList>
    </citation>
    <scope>NUCLEOTIDE SEQUENCE [LARGE SCALE GENOMIC DNA]</scope>
    <source>
        <strain evidence="2 3">NCCP 15909</strain>
    </source>
</reference>
<proteinExistence type="predicted"/>
<evidence type="ECO:0000313" key="2">
    <source>
        <dbReference type="EMBL" id="QHH88591.1"/>
    </source>
</evidence>
<dbReference type="SUPFAM" id="SSF46785">
    <property type="entry name" value="Winged helix' DNA-binding domain"/>
    <property type="match status" value="1"/>
</dbReference>
<name>A0ABX6I3H9_9BACI</name>
<dbReference type="InterPro" id="IPR005149">
    <property type="entry name" value="Tscrpt_reg_PadR_N"/>
</dbReference>
<dbReference type="InterPro" id="IPR036388">
    <property type="entry name" value="WH-like_DNA-bd_sf"/>
</dbReference>
<dbReference type="InterPro" id="IPR036390">
    <property type="entry name" value="WH_DNA-bd_sf"/>
</dbReference>
<dbReference type="PANTHER" id="PTHR33169">
    <property type="entry name" value="PADR-FAMILY TRANSCRIPTIONAL REGULATOR"/>
    <property type="match status" value="1"/>
</dbReference>
<dbReference type="Pfam" id="PF03551">
    <property type="entry name" value="PadR"/>
    <property type="match status" value="1"/>
</dbReference>
<evidence type="ECO:0000313" key="3">
    <source>
        <dbReference type="Proteomes" id="UP000464796"/>
    </source>
</evidence>
<sequence>MKRCIGGSYNECKSAKYIPLTEATYYILLSLVKPMHGYGIMQMVEEMTNGEVKLGPGTLYGNTTKLLKEKLIVEVASTDRKKCYELTPLGKEVLELEYNRLQRSVRNGNSILGE</sequence>
<dbReference type="Gene3D" id="1.10.10.10">
    <property type="entry name" value="Winged helix-like DNA-binding domain superfamily/Winged helix DNA-binding domain"/>
    <property type="match status" value="1"/>
</dbReference>
<keyword evidence="3" id="KW-1185">Reference proteome</keyword>
<dbReference type="EMBL" id="CP041979">
    <property type="protein sequence ID" value="QHH88591.1"/>
    <property type="molecule type" value="Genomic_DNA"/>
</dbReference>
<protein>
    <submittedName>
        <fullName evidence="2">PadR family transcriptional regulator</fullName>
    </submittedName>
</protein>
<dbReference type="PANTHER" id="PTHR33169:SF13">
    <property type="entry name" value="PADR-FAMILY TRANSCRIPTIONAL REGULATOR"/>
    <property type="match status" value="1"/>
</dbReference>
<gene>
    <name evidence="2" type="ORF">FPL01_07135</name>
</gene>
<evidence type="ECO:0000259" key="1">
    <source>
        <dbReference type="Pfam" id="PF03551"/>
    </source>
</evidence>
<accession>A0ABX6I3H9</accession>
<feature type="domain" description="Transcription regulator PadR N-terminal" evidence="1">
    <location>
        <begin position="33"/>
        <end position="95"/>
    </location>
</feature>